<dbReference type="AlphaFoldDB" id="M0DRD1"/>
<name>M0DRD1_9EURY</name>
<dbReference type="OrthoDB" id="326849at2157"/>
<accession>M0DRD1</accession>
<protein>
    <recommendedName>
        <fullName evidence="4">Lipoprotein</fullName>
    </recommendedName>
</protein>
<dbReference type="RefSeq" id="WP_004049056.1">
    <property type="nucleotide sequence ID" value="NZ_AOJE01000059.1"/>
</dbReference>
<dbReference type="Proteomes" id="UP000011514">
    <property type="component" value="Unassembled WGS sequence"/>
</dbReference>
<evidence type="ECO:0000313" key="3">
    <source>
        <dbReference type="Proteomes" id="UP000011514"/>
    </source>
</evidence>
<reference evidence="2 3" key="1">
    <citation type="journal article" date="2014" name="PLoS Genet.">
        <title>Phylogenetically driven sequencing of extremely halophilic archaea reveals strategies for static and dynamic osmo-response.</title>
        <authorList>
            <person name="Becker E.A."/>
            <person name="Seitzer P.M."/>
            <person name="Tritt A."/>
            <person name="Larsen D."/>
            <person name="Krusor M."/>
            <person name="Yao A.I."/>
            <person name="Wu D."/>
            <person name="Madern D."/>
            <person name="Eisen J.A."/>
            <person name="Darling A.E."/>
            <person name="Facciotti M.T."/>
        </authorList>
    </citation>
    <scope>NUCLEOTIDE SEQUENCE [LARGE SCALE GENOMIC DNA]</scope>
    <source>
        <strain evidence="2 3">DSM 1137</strain>
    </source>
</reference>
<gene>
    <name evidence="2" type="ORF">C471_11241</name>
</gene>
<dbReference type="PATRIC" id="fig|1227484.4.peg.2208"/>
<sequence length="163" mass="16834">MNRRTLLAGAGIAVTSSLGGCLDGSLGDGTRDGGDEPASGDPDRPTELRDATITLGIDDAPAADEPPRVAFDEEASVVTVEGTVSYSSSSCGEVALKRATYEPGGSAATVRVVGRRDPEAGEECTDDIAADSYRVELTFDMGVPDTVEVTEDGEFDEFVVTAP</sequence>
<dbReference type="PROSITE" id="PS51257">
    <property type="entry name" value="PROKAR_LIPOPROTEIN"/>
    <property type="match status" value="1"/>
</dbReference>
<evidence type="ECO:0008006" key="4">
    <source>
        <dbReference type="Google" id="ProtNLM"/>
    </source>
</evidence>
<dbReference type="eggNOG" id="arCOG07538">
    <property type="taxonomic scope" value="Archaea"/>
</dbReference>
<keyword evidence="3" id="KW-1185">Reference proteome</keyword>
<evidence type="ECO:0000256" key="1">
    <source>
        <dbReference type="SAM" id="MobiDB-lite"/>
    </source>
</evidence>
<dbReference type="EMBL" id="AOJE01000059">
    <property type="protein sequence ID" value="ELZ38025.1"/>
    <property type="molecule type" value="Genomic_DNA"/>
</dbReference>
<organism evidence="2 3">
    <name type="scientific">Halorubrum saccharovorum DSM 1137</name>
    <dbReference type="NCBI Taxonomy" id="1227484"/>
    <lineage>
        <taxon>Archaea</taxon>
        <taxon>Methanobacteriati</taxon>
        <taxon>Methanobacteriota</taxon>
        <taxon>Stenosarchaea group</taxon>
        <taxon>Halobacteria</taxon>
        <taxon>Halobacteriales</taxon>
        <taxon>Haloferacaceae</taxon>
        <taxon>Halorubrum</taxon>
    </lineage>
</organism>
<comment type="caution">
    <text evidence="2">The sequence shown here is derived from an EMBL/GenBank/DDBJ whole genome shotgun (WGS) entry which is preliminary data.</text>
</comment>
<feature type="region of interest" description="Disordered" evidence="1">
    <location>
        <begin position="17"/>
        <end position="48"/>
    </location>
</feature>
<evidence type="ECO:0000313" key="2">
    <source>
        <dbReference type="EMBL" id="ELZ38025.1"/>
    </source>
</evidence>
<proteinExistence type="predicted"/>